<name>A0A851G8Y9_9BACT</name>
<protein>
    <submittedName>
        <fullName evidence="2">CotH kinase family protein</fullName>
    </submittedName>
</protein>
<proteinExistence type="predicted"/>
<dbReference type="PROSITE" id="PS51841">
    <property type="entry name" value="LTD"/>
    <property type="match status" value="2"/>
</dbReference>
<dbReference type="InterPro" id="IPR036415">
    <property type="entry name" value="Lamin_tail_dom_sf"/>
</dbReference>
<dbReference type="Pfam" id="PF13290">
    <property type="entry name" value="CHB_HEX_C_1"/>
    <property type="match status" value="2"/>
</dbReference>
<gene>
    <name evidence="2" type="ORF">HW115_00500</name>
</gene>
<evidence type="ECO:0000313" key="2">
    <source>
        <dbReference type="EMBL" id="NWK54073.1"/>
    </source>
</evidence>
<dbReference type="SUPFAM" id="SSF74853">
    <property type="entry name" value="Lamin A/C globular tail domain"/>
    <property type="match status" value="1"/>
</dbReference>
<evidence type="ECO:0000259" key="1">
    <source>
        <dbReference type="PROSITE" id="PS51841"/>
    </source>
</evidence>
<dbReference type="Gene3D" id="2.60.40.1260">
    <property type="entry name" value="Lamin Tail domain"/>
    <property type="match status" value="1"/>
</dbReference>
<sequence length="1217" mass="132477">MADNDTTLADADGDFSDWLEIYNPTELAFDLTGYYLTDDAEELTKWSFPSVSLAAGGRLLVYASDKAPAQPGGELHTNFKLSKAGEYLALVSPDGVTVMHHFSPMFPAQTSDVSYGVIGGNPEYEQFMSIPTPGAANDQTLPAPGPIAFSEPSRTFFGELSVRLSSNEPEASIYYTTDGSDPSPANGLEYSGPITVNSTIRLRALALFAGQTGEMSGVSYIRLAADLATYQSDLPLMVIDNFGAGTIPAKSWSGNGSGIQQVARQPAVWATFDRDEVSGMAALTDAPQMMSLLGIRGRGAYSSSWSQKPYSAEAWNEVQDEKNVQVLGMPSHSDWVLYYPDTDSDKDPVMMFNTFMYDLSARMGRYAPRFRWVEAFVNEDGGDLTLADRRGVYAIIEKVSRSDQRLDFKKMSDDGTGGGFLVGINRMDSIPVGGFPAENGATSPQFFHTKGANRIAESTPNVGGGGDDIPRQSNGYLNFDNPGGYKINAAQRAAIEHWFSSFEDVLYDDARWLDPVDGYTRYLDADDFVDYFIYNNLSKNGDGMLISMFPWVGDDGKLSMGPSWDYNWGSYYRSGSATGTLWHRADRLWYGRLFADPDFEQRYIDRWFMHRDGPLSNAGIAQVIDEQAAEIGAERAQRQGFASESAWLNEQSTFKNWLTTRADWYDSQFVSRPVFVTAPGNVQAGDRVRFASPENGIIYYTVNGTDPRASGGGLSTGAIQYDGSSQLTPLVGSGAAVKVVVPTQSNPETGLGWTAIGYDDSHWISGAGGVGYDRQSTYLSEIQLDVRNQMDGVNASAYLRLVFNVDDPASYDVMRLKMKYDDGFVAYLNGNVMASANAPSDLDWNAGATTYINDSDALQFQSIDVSEHLQHLVSGENVLAIHGLNFNTNSSDFLMVPELEAGVVANDVGIPIPRSALLTARRYSGGGWSAPVDGYYFVNAVPAALGNLVVSEIHYRPEDASPEELAAGFSDRDDFEFVELMNVGAQSINLTGVRFVRVEGEGVEFDFSNVYPRVLGSGQRMLLVKNQAAFEFRYGTAVSAQTVGSFSGNLSNDGELLTLLADDGHTIQSIRYNDQHPWPTEADGGGESLILISPERIPDSSDFGNWRVSKSDGGNPGFSDALPYLGGDLIDYALESPLKCGVMDGGVVSVSYAETLGADDARVVLLSSTDMGSWEPLSSSIMEKSYVDGKVIWQGVLDSSQASGREKLFLRLSVTEK</sequence>
<dbReference type="Proteomes" id="UP000557872">
    <property type="component" value="Unassembled WGS sequence"/>
</dbReference>
<comment type="caution">
    <text evidence="2">The sequence shown here is derived from an EMBL/GenBank/DDBJ whole genome shotgun (WGS) entry which is preliminary data.</text>
</comment>
<keyword evidence="3" id="KW-1185">Reference proteome</keyword>
<dbReference type="AlphaFoldDB" id="A0A851G8Y9"/>
<feature type="domain" description="LTD" evidence="1">
    <location>
        <begin position="1"/>
        <end position="119"/>
    </location>
</feature>
<keyword evidence="2" id="KW-0418">Kinase</keyword>
<dbReference type="InterPro" id="IPR001322">
    <property type="entry name" value="Lamin_tail_dom"/>
</dbReference>
<accession>A0A851G8Y9</accession>
<dbReference type="EMBL" id="JACBAZ010000001">
    <property type="protein sequence ID" value="NWK54073.1"/>
    <property type="molecule type" value="Genomic_DNA"/>
</dbReference>
<evidence type="ECO:0000313" key="3">
    <source>
        <dbReference type="Proteomes" id="UP000557872"/>
    </source>
</evidence>
<feature type="domain" description="LTD" evidence="1">
    <location>
        <begin position="936"/>
        <end position="1074"/>
    </location>
</feature>
<dbReference type="Pfam" id="PF08757">
    <property type="entry name" value="CotH"/>
    <property type="match status" value="1"/>
</dbReference>
<dbReference type="GO" id="GO:0016301">
    <property type="term" value="F:kinase activity"/>
    <property type="evidence" value="ECO:0007669"/>
    <property type="project" value="UniProtKB-KW"/>
</dbReference>
<dbReference type="InterPro" id="IPR014867">
    <property type="entry name" value="Spore_coat_CotH_CotH2/3/7"/>
</dbReference>
<keyword evidence="2" id="KW-0808">Transferase</keyword>
<dbReference type="Gene3D" id="2.60.120.260">
    <property type="entry name" value="Galactose-binding domain-like"/>
    <property type="match status" value="1"/>
</dbReference>
<dbReference type="Pfam" id="PF00932">
    <property type="entry name" value="LTD"/>
    <property type="match status" value="2"/>
</dbReference>
<organism evidence="2 3">
    <name type="scientific">Oceaniferula marina</name>
    <dbReference type="NCBI Taxonomy" id="2748318"/>
    <lineage>
        <taxon>Bacteria</taxon>
        <taxon>Pseudomonadati</taxon>
        <taxon>Verrucomicrobiota</taxon>
        <taxon>Verrucomicrobiia</taxon>
        <taxon>Verrucomicrobiales</taxon>
        <taxon>Verrucomicrobiaceae</taxon>
        <taxon>Oceaniferula</taxon>
    </lineage>
</organism>
<dbReference type="InterPro" id="IPR059177">
    <property type="entry name" value="GH29D-like_dom"/>
</dbReference>
<reference evidence="2 3" key="1">
    <citation type="submission" date="2020-07" db="EMBL/GenBank/DDBJ databases">
        <title>Roseicoccus Jingziensis gen. nov., sp. nov., isolated from coastal seawater.</title>
        <authorList>
            <person name="Feng X."/>
        </authorList>
    </citation>
    <scope>NUCLEOTIDE SEQUENCE [LARGE SCALE GENOMIC DNA]</scope>
    <source>
        <strain evidence="2 3">N1E253</strain>
    </source>
</reference>